<reference evidence="2 3" key="1">
    <citation type="submission" date="2020-08" db="EMBL/GenBank/DDBJ databases">
        <title>Genomic Encyclopedia of Type Strains, Phase IV (KMG-IV): sequencing the most valuable type-strain genomes for metagenomic binning, comparative biology and taxonomic classification.</title>
        <authorList>
            <person name="Goeker M."/>
        </authorList>
    </citation>
    <scope>NUCLEOTIDE SEQUENCE [LARGE SCALE GENOMIC DNA]</scope>
    <source>
        <strain evidence="2 3">DSM 102044</strain>
    </source>
</reference>
<organism evidence="2 3">
    <name type="scientific">Algoriphagus iocasae</name>
    <dbReference type="NCBI Taxonomy" id="1836499"/>
    <lineage>
        <taxon>Bacteria</taxon>
        <taxon>Pseudomonadati</taxon>
        <taxon>Bacteroidota</taxon>
        <taxon>Cytophagia</taxon>
        <taxon>Cytophagales</taxon>
        <taxon>Cyclobacteriaceae</taxon>
        <taxon>Algoriphagus</taxon>
    </lineage>
</organism>
<proteinExistence type="predicted"/>
<feature type="signal peptide" evidence="1">
    <location>
        <begin position="1"/>
        <end position="25"/>
    </location>
</feature>
<evidence type="ECO:0000313" key="2">
    <source>
        <dbReference type="EMBL" id="MBB6326216.1"/>
    </source>
</evidence>
<comment type="caution">
    <text evidence="2">The sequence shown here is derived from an EMBL/GenBank/DDBJ whole genome shotgun (WGS) entry which is preliminary data.</text>
</comment>
<gene>
    <name evidence="2" type="ORF">FHS59_001844</name>
</gene>
<evidence type="ECO:0000256" key="1">
    <source>
        <dbReference type="SAM" id="SignalP"/>
    </source>
</evidence>
<feature type="chain" id="PRO_5032532795" description="Secretion system C-terminal sorting domain-containing protein" evidence="1">
    <location>
        <begin position="26"/>
        <end position="1069"/>
    </location>
</feature>
<dbReference type="EMBL" id="JACIJO010000002">
    <property type="protein sequence ID" value="MBB6326216.1"/>
    <property type="molecule type" value="Genomic_DNA"/>
</dbReference>
<accession>A0A841MPW3</accession>
<dbReference type="RefSeq" id="WP_184494839.1">
    <property type="nucleotide sequence ID" value="NZ_JACIJO010000002.1"/>
</dbReference>
<evidence type="ECO:0000313" key="3">
    <source>
        <dbReference type="Proteomes" id="UP000588604"/>
    </source>
</evidence>
<name>A0A841MPW3_9BACT</name>
<dbReference type="AlphaFoldDB" id="A0A841MPW3"/>
<protein>
    <recommendedName>
        <fullName evidence="4">Secretion system C-terminal sorting domain-containing protein</fullName>
    </recommendedName>
</protein>
<sequence>MKNRILFVFLVFCCAQMFWSGEVWGQQCTGCSSTKTYNGKNSGTVTNGSSNWTPTGKINNGSSIPRFDGTNATYHWEENDLELGGVILANGADLSLDRGNEGNNPGFSIQGGCIVIGSGSTLSLVYITELTNVTICVEDGGKLILDSRESSRNDFTLSGVEINLQGPNSELVIGEADIFIGTGGVNITGWTGDATDLCPTTVSGVAGSSGNISWTSDSDGSEICKILNANAGCGPAGCDVIVNGNTITGTIQNGATICIRGNRSYAIDLQNRSDLTICVASGVTFSGFFTNYNTSNKITVNVYGTVQGDLTLNNSQSSFNVFSSGRYNNYGTLNIQNGTASNQGTVSNSINVNTNSSYFNSGTQSGQVTLNNSSVYTSNGTQSGQVIVNNSSTFTNSGNSSNTITLNNIGSYNNSGIQSGNVTMNHPNTTFSIASGGSQTGGVVTINDGSFVNNGSITRPVTVSGTGSYINNNTHIGNLSINGSGSVTNNGTLNISTLSFDTNVATMTFNNSSSSTLNVTNSTIMAGTISLNGTATFNNDVTFFTNNDPTSVILNGKATFNNNLTLLANNGSNDVTLNIGATGGIEVTNTLSISRNGIINLSNDSNLTPLPYIIAGNLTFRDAGGRGGILNARENTEISINQTSINGATGAELNIYGNYTTNSITSGGSGGKLNLSETGKLSIATNLNLDGNLTVDIAGELSTGSITSNGSGGNSIIVKTTGKVTTTGDININGFPFSSEGMASIRVGNDLKVTSSGQSKFYVNDNSDIYVSGNTTIDNLFQINDDAFVTFQGSVNVGSSGSASLTLNDNADILIQSNLTKTSYWSGSVIVNGSSQLVICDQRRPSGSITGSYPEDLSNDQIYVNSSPAYYGGCRILPVEFLNFSATYQSSEHLTSLNWSTGKEWENSHFEIERAINTVREWEVIGRVEGNGYSDGPVEYSFEDLNLPLSGGYVFYRIKQVDIDGSYSYSNTRSINIPKTNAESIWKIYPNPTSGQDFNLRLFNSTYYSDELIQVRVVSVLGNYKTFSSYSISELSVHIGDYFSTASIGIYTIEITWGNQIELHKIIRN</sequence>
<dbReference type="Proteomes" id="UP000588604">
    <property type="component" value="Unassembled WGS sequence"/>
</dbReference>
<evidence type="ECO:0008006" key="4">
    <source>
        <dbReference type="Google" id="ProtNLM"/>
    </source>
</evidence>
<keyword evidence="1" id="KW-0732">Signal</keyword>
<keyword evidence="3" id="KW-1185">Reference proteome</keyword>